<dbReference type="GeneID" id="54292675"/>
<name>A0A6A6BQ10_9PEZI</name>
<feature type="compositionally biased region" description="Polar residues" evidence="1">
    <location>
        <begin position="265"/>
        <end position="278"/>
    </location>
</feature>
<feature type="region of interest" description="Disordered" evidence="1">
    <location>
        <begin position="218"/>
        <end position="386"/>
    </location>
</feature>
<dbReference type="OrthoDB" id="5404794at2759"/>
<feature type="compositionally biased region" description="Polar residues" evidence="1">
    <location>
        <begin position="296"/>
        <end position="311"/>
    </location>
</feature>
<evidence type="ECO:0000256" key="1">
    <source>
        <dbReference type="SAM" id="MobiDB-lite"/>
    </source>
</evidence>
<keyword evidence="3" id="KW-1185">Reference proteome</keyword>
<evidence type="ECO:0000313" key="2">
    <source>
        <dbReference type="EMBL" id="KAF2145533.1"/>
    </source>
</evidence>
<feature type="region of interest" description="Disordered" evidence="1">
    <location>
        <begin position="1"/>
        <end position="180"/>
    </location>
</feature>
<organism evidence="2 3">
    <name type="scientific">Aplosporella prunicola CBS 121167</name>
    <dbReference type="NCBI Taxonomy" id="1176127"/>
    <lineage>
        <taxon>Eukaryota</taxon>
        <taxon>Fungi</taxon>
        <taxon>Dikarya</taxon>
        <taxon>Ascomycota</taxon>
        <taxon>Pezizomycotina</taxon>
        <taxon>Dothideomycetes</taxon>
        <taxon>Dothideomycetes incertae sedis</taxon>
        <taxon>Botryosphaeriales</taxon>
        <taxon>Aplosporellaceae</taxon>
        <taxon>Aplosporella</taxon>
    </lineage>
</organism>
<gene>
    <name evidence="2" type="ORF">K452DRAFT_121523</name>
</gene>
<dbReference type="Proteomes" id="UP000799438">
    <property type="component" value="Unassembled WGS sequence"/>
</dbReference>
<feature type="compositionally biased region" description="Basic and acidic residues" evidence="1">
    <location>
        <begin position="218"/>
        <end position="240"/>
    </location>
</feature>
<accession>A0A6A6BQ10</accession>
<protein>
    <submittedName>
        <fullName evidence="2">Uncharacterized protein</fullName>
    </submittedName>
</protein>
<proteinExistence type="predicted"/>
<evidence type="ECO:0000313" key="3">
    <source>
        <dbReference type="Proteomes" id="UP000799438"/>
    </source>
</evidence>
<feature type="compositionally biased region" description="Basic and acidic residues" evidence="1">
    <location>
        <begin position="252"/>
        <end position="262"/>
    </location>
</feature>
<feature type="compositionally biased region" description="Polar residues" evidence="1">
    <location>
        <begin position="355"/>
        <end position="370"/>
    </location>
</feature>
<feature type="compositionally biased region" description="Basic and acidic residues" evidence="1">
    <location>
        <begin position="136"/>
        <end position="152"/>
    </location>
</feature>
<dbReference type="RefSeq" id="XP_033401245.1">
    <property type="nucleotide sequence ID" value="XM_033535181.1"/>
</dbReference>
<sequence length="398" mass="44000">MPRIIEDSDDEGDFGSLSPVSQDAPLPPSGNQPSKNALMAHEEELSVPSASFTDITHRNVTQEDPAPNGEPGSVDAVPGRLKSPAISRKRRLSMSSSGYGQSPPKMIERRKTVRTYGSSSQRKHDLFDEQNSAFEAMREQEQTTHSSSEKPSNDLAGQVERADKPGNGEDVAEPAPTWRMPEAMADDFAQHEPQMFADFLSTVPDATMTQQRLVEAALAERDMNEQDEALVRQRMMERPSDNPSVAWSDWLHSSEIRGHPEEQSIEQPPTHASESLSVSHAYRSTPPESSHRAKSTEYQPTGSEVITTQSKGLRRSKTTNSASPLHSSRRDDSADELSLPTHEPTKKQKKKMSAIKSNNIPSESNDTGSTKRSRSRPIVIDDDSDSDDVTLEMLLRSQ</sequence>
<reference evidence="2" key="1">
    <citation type="journal article" date="2020" name="Stud. Mycol.">
        <title>101 Dothideomycetes genomes: a test case for predicting lifestyles and emergence of pathogens.</title>
        <authorList>
            <person name="Haridas S."/>
            <person name="Albert R."/>
            <person name="Binder M."/>
            <person name="Bloem J."/>
            <person name="Labutti K."/>
            <person name="Salamov A."/>
            <person name="Andreopoulos B."/>
            <person name="Baker S."/>
            <person name="Barry K."/>
            <person name="Bills G."/>
            <person name="Bluhm B."/>
            <person name="Cannon C."/>
            <person name="Castanera R."/>
            <person name="Culley D."/>
            <person name="Daum C."/>
            <person name="Ezra D."/>
            <person name="Gonzalez J."/>
            <person name="Henrissat B."/>
            <person name="Kuo A."/>
            <person name="Liang C."/>
            <person name="Lipzen A."/>
            <person name="Lutzoni F."/>
            <person name="Magnuson J."/>
            <person name="Mondo S."/>
            <person name="Nolan M."/>
            <person name="Ohm R."/>
            <person name="Pangilinan J."/>
            <person name="Park H.-J."/>
            <person name="Ramirez L."/>
            <person name="Alfaro M."/>
            <person name="Sun H."/>
            <person name="Tritt A."/>
            <person name="Yoshinaga Y."/>
            <person name="Zwiers L.-H."/>
            <person name="Turgeon B."/>
            <person name="Goodwin S."/>
            <person name="Spatafora J."/>
            <person name="Crous P."/>
            <person name="Grigoriev I."/>
        </authorList>
    </citation>
    <scope>NUCLEOTIDE SEQUENCE</scope>
    <source>
        <strain evidence="2">CBS 121167</strain>
    </source>
</reference>
<dbReference type="AlphaFoldDB" id="A0A6A6BQ10"/>
<dbReference type="EMBL" id="ML995477">
    <property type="protein sequence ID" value="KAF2145533.1"/>
    <property type="molecule type" value="Genomic_DNA"/>
</dbReference>